<comment type="similarity">
    <text evidence="3 13">Belongs to the lyase 1 family. Adenylosuccinate lyase subfamily.</text>
</comment>
<evidence type="ECO:0000256" key="13">
    <source>
        <dbReference type="RuleBase" id="RU361172"/>
    </source>
</evidence>
<evidence type="ECO:0000256" key="4">
    <source>
        <dbReference type="ARBA" id="ARBA00012339"/>
    </source>
</evidence>
<evidence type="ECO:0000256" key="6">
    <source>
        <dbReference type="ARBA" id="ARBA00022755"/>
    </source>
</evidence>
<dbReference type="Pfam" id="PF08328">
    <property type="entry name" value="ASL_C"/>
    <property type="match status" value="1"/>
</dbReference>
<comment type="function">
    <text evidence="9">Catalyzes two reactions in de novo purine nucleotide biosynthesis. Catalyzes the breakdown of 5-aminoimidazole- (N-succinylocarboxamide) ribotide (SAICAR or 2-[5-amino-1-(5-phospho-beta-D-ribosyl)imidazole-4-carboxamido]succinate) to 5-aminoimidazole-4-carboxamide ribotide (AICAR or 5-amino-1-(5-phospho-beta-D-ribosyl)imidazole-4-carboxamide) and fumarate, and of adenylosuccinate (ADS or N(6)-(1,2-dicarboxyethyl)-AMP) to adenosine monophosphate (AMP) and fumarate.</text>
</comment>
<evidence type="ECO:0000259" key="15">
    <source>
        <dbReference type="Pfam" id="PF08328"/>
    </source>
</evidence>
<evidence type="ECO:0000313" key="16">
    <source>
        <dbReference type="EMBL" id="MQR01367.1"/>
    </source>
</evidence>
<evidence type="ECO:0000256" key="1">
    <source>
        <dbReference type="ARBA" id="ARBA00004706"/>
    </source>
</evidence>
<dbReference type="InterPro" id="IPR022761">
    <property type="entry name" value="Fumarate_lyase_N"/>
</dbReference>
<dbReference type="FunFam" id="1.20.200.10:FF:000004">
    <property type="entry name" value="Adenylosuccinate lyase"/>
    <property type="match status" value="1"/>
</dbReference>
<accession>A0A843YTN3</accession>
<dbReference type="OrthoDB" id="9768878at2"/>
<dbReference type="NCBIfam" id="NF006764">
    <property type="entry name" value="PRK09285.1"/>
    <property type="match status" value="1"/>
</dbReference>
<comment type="caution">
    <text evidence="16">The sequence shown here is derived from an EMBL/GenBank/DDBJ whole genome shotgun (WGS) entry which is preliminary data.</text>
</comment>
<keyword evidence="6 13" id="KW-0658">Purine biosynthesis</keyword>
<dbReference type="PANTHER" id="PTHR43411:SF1">
    <property type="entry name" value="ADENYLOSUCCINATE LYASE"/>
    <property type="match status" value="1"/>
</dbReference>
<dbReference type="Gene3D" id="1.20.200.10">
    <property type="entry name" value="Fumarase/aspartase (Central domain)"/>
    <property type="match status" value="1"/>
</dbReference>
<dbReference type="RefSeq" id="WP_153234988.1">
    <property type="nucleotide sequence ID" value="NZ_WINI01000006.1"/>
</dbReference>
<dbReference type="GO" id="GO:0006189">
    <property type="term" value="P:'de novo' IMP biosynthetic process"/>
    <property type="evidence" value="ECO:0007669"/>
    <property type="project" value="UniProtKB-UniPathway"/>
</dbReference>
<dbReference type="GO" id="GO:0005829">
    <property type="term" value="C:cytosol"/>
    <property type="evidence" value="ECO:0007669"/>
    <property type="project" value="TreeGrafter"/>
</dbReference>
<protein>
    <recommendedName>
        <fullName evidence="5 12">Adenylosuccinate lyase</fullName>
        <shortName evidence="13">ASL</shortName>
        <ecNumber evidence="4 12">4.3.2.2</ecNumber>
    </recommendedName>
    <alternativeName>
        <fullName evidence="10 13">Adenylosuccinase</fullName>
    </alternativeName>
</protein>
<comment type="catalytic activity">
    <reaction evidence="11">
        <text>N(6)-(1,2-dicarboxyethyl)-AMP = fumarate + AMP</text>
        <dbReference type="Rhea" id="RHEA:16853"/>
        <dbReference type="ChEBI" id="CHEBI:29806"/>
        <dbReference type="ChEBI" id="CHEBI:57567"/>
        <dbReference type="ChEBI" id="CHEBI:456215"/>
        <dbReference type="EC" id="4.3.2.2"/>
    </reaction>
    <physiologicalReaction direction="left-to-right" evidence="11">
        <dbReference type="Rhea" id="RHEA:16854"/>
    </physiologicalReaction>
</comment>
<comment type="catalytic activity">
    <reaction evidence="8">
        <text>(2S)-2-[5-amino-1-(5-phospho-beta-D-ribosyl)imidazole-4-carboxamido]succinate = 5-amino-1-(5-phospho-beta-D-ribosyl)imidazole-4-carboxamide + fumarate</text>
        <dbReference type="Rhea" id="RHEA:23920"/>
        <dbReference type="ChEBI" id="CHEBI:29806"/>
        <dbReference type="ChEBI" id="CHEBI:58443"/>
        <dbReference type="ChEBI" id="CHEBI:58475"/>
        <dbReference type="EC" id="4.3.2.2"/>
    </reaction>
    <physiologicalReaction direction="left-to-right" evidence="8">
        <dbReference type="Rhea" id="RHEA:23921"/>
    </physiologicalReaction>
</comment>
<dbReference type="UniPathway" id="UPA00075">
    <property type="reaction ID" value="UER00336"/>
</dbReference>
<dbReference type="PANTHER" id="PTHR43411">
    <property type="entry name" value="ADENYLOSUCCINATE LYASE"/>
    <property type="match status" value="1"/>
</dbReference>
<comment type="pathway">
    <text evidence="1 13">Purine metabolism; IMP biosynthesis via de novo pathway; 5-amino-1-(5-phospho-D-ribosyl)imidazole-4-carboxamide from 5-amino-1-(5-phospho-D-ribosyl)imidazole-4-carboxylate: step 2/2.</text>
</comment>
<evidence type="ECO:0000259" key="14">
    <source>
        <dbReference type="Pfam" id="PF00206"/>
    </source>
</evidence>
<dbReference type="Gene3D" id="1.10.40.30">
    <property type="entry name" value="Fumarase/aspartase (C-terminal domain)"/>
    <property type="match status" value="1"/>
</dbReference>
<name>A0A843YTN3_9BURK</name>
<dbReference type="Proteomes" id="UP000451565">
    <property type="component" value="Unassembled WGS sequence"/>
</dbReference>
<evidence type="ECO:0000256" key="9">
    <source>
        <dbReference type="ARBA" id="ARBA00025012"/>
    </source>
</evidence>
<keyword evidence="7 13" id="KW-0456">Lyase</keyword>
<organism evidence="16 17">
    <name type="scientific">Glaciimonas soli</name>
    <dbReference type="NCBI Taxonomy" id="2590999"/>
    <lineage>
        <taxon>Bacteria</taxon>
        <taxon>Pseudomonadati</taxon>
        <taxon>Pseudomonadota</taxon>
        <taxon>Betaproteobacteria</taxon>
        <taxon>Burkholderiales</taxon>
        <taxon>Oxalobacteraceae</taxon>
        <taxon>Glaciimonas</taxon>
    </lineage>
</organism>
<dbReference type="EC" id="4.3.2.2" evidence="4 12"/>
<evidence type="ECO:0000256" key="12">
    <source>
        <dbReference type="NCBIfam" id="TIGR00928"/>
    </source>
</evidence>
<feature type="domain" description="Adenylosuccinate lyase PurB C-terminal" evidence="15">
    <location>
        <begin position="331"/>
        <end position="445"/>
    </location>
</feature>
<dbReference type="InterPro" id="IPR004769">
    <property type="entry name" value="Pur_lyase"/>
</dbReference>
<dbReference type="InterPro" id="IPR024083">
    <property type="entry name" value="Fumarase/histidase_N"/>
</dbReference>
<gene>
    <name evidence="16" type="primary">purB</name>
    <name evidence="16" type="ORF">GEV47_11840</name>
</gene>
<evidence type="ECO:0000256" key="11">
    <source>
        <dbReference type="ARBA" id="ARBA00049115"/>
    </source>
</evidence>
<dbReference type="InterPro" id="IPR000362">
    <property type="entry name" value="Fumarate_lyase_fam"/>
</dbReference>
<keyword evidence="17" id="KW-1185">Reference proteome</keyword>
<evidence type="ECO:0000256" key="7">
    <source>
        <dbReference type="ARBA" id="ARBA00023239"/>
    </source>
</evidence>
<dbReference type="InterPro" id="IPR020557">
    <property type="entry name" value="Fumarate_lyase_CS"/>
</dbReference>
<dbReference type="AlphaFoldDB" id="A0A843YTN3"/>
<dbReference type="InterPro" id="IPR047136">
    <property type="entry name" value="PurB_bact"/>
</dbReference>
<dbReference type="GO" id="GO:0004018">
    <property type="term" value="F:N6-(1,2-dicarboxyethyl)AMP AMP-lyase (fumarate-forming) activity"/>
    <property type="evidence" value="ECO:0007669"/>
    <property type="project" value="UniProtKB-UniRule"/>
</dbReference>
<dbReference type="NCBIfam" id="TIGR00928">
    <property type="entry name" value="purB"/>
    <property type="match status" value="1"/>
</dbReference>
<dbReference type="UniPathway" id="UPA00074">
    <property type="reaction ID" value="UER00132"/>
</dbReference>
<reference evidence="16 17" key="1">
    <citation type="submission" date="2019-10" db="EMBL/GenBank/DDBJ databases">
        <title>Glaciimonas soli sp. nov., a psychrophilic bacterium isolated from the forest soil of a high elevation mountain in Taiwan.</title>
        <authorList>
            <person name="Wang L.-T."/>
            <person name="Shieh W.Y."/>
        </authorList>
    </citation>
    <scope>NUCLEOTIDE SEQUENCE [LARGE SCALE GENOMIC DNA]</scope>
    <source>
        <strain evidence="16 17">GS1</strain>
    </source>
</reference>
<evidence type="ECO:0000256" key="8">
    <source>
        <dbReference type="ARBA" id="ARBA00024477"/>
    </source>
</evidence>
<evidence type="ECO:0000256" key="5">
    <source>
        <dbReference type="ARBA" id="ARBA00017058"/>
    </source>
</evidence>
<dbReference type="PRINTS" id="PR00149">
    <property type="entry name" value="FUMRATELYASE"/>
</dbReference>
<evidence type="ECO:0000256" key="3">
    <source>
        <dbReference type="ARBA" id="ARBA00008273"/>
    </source>
</evidence>
<sequence>MPLTSLSALSPLDGRYAAKTDKLRPILSEAGFMHHRVKVEISWLQALSEAGFAEIKPFSSSATALLDKIASEFNETHAARIKEIEAVTNHDVKAVEYWLKEQVKDVPELVTASEFIHFACTSEDINNTSHGMMLLAARDQVLLPSLNQLIAKLTELAHDNAELPMLSRTHGQPASPTTLGKEIANVVARLQRASKRIAAVEVLGKMNGAVGNYNAHLSAYPDFDWETFSKNVIEQRLGLVYNPYTIQIEPHDYMAEMFDAFARANTILLDLNRDIWGYIAMGYFKQRLKAGEIGSSTMPHKVNPIDFENSEGNLGMANAILKHMAEKLPVSRWQRDLTDSTVLRNIGVGLGYTLLAYDSCLRGLNKLEVNPGRLAEDLDATWEVLAEPVQTVMRRYGIENPYEQLKELTRGKGISKEALREFILKLAIPQDAKDLLLAMTPANYIGHAAKLAKKI</sequence>
<dbReference type="InterPro" id="IPR008948">
    <property type="entry name" value="L-Aspartase-like"/>
</dbReference>
<dbReference type="Pfam" id="PF00206">
    <property type="entry name" value="Lyase_1"/>
    <property type="match status" value="1"/>
</dbReference>
<dbReference type="Gene3D" id="1.10.275.10">
    <property type="entry name" value="Fumarase/aspartase (N-terminal domain)"/>
    <property type="match status" value="1"/>
</dbReference>
<comment type="pathway">
    <text evidence="2 13">Purine metabolism; AMP biosynthesis via de novo pathway; AMP from IMP: step 2/2.</text>
</comment>
<proteinExistence type="inferred from homology"/>
<evidence type="ECO:0000256" key="10">
    <source>
        <dbReference type="ARBA" id="ARBA00030717"/>
    </source>
</evidence>
<evidence type="ECO:0000256" key="2">
    <source>
        <dbReference type="ARBA" id="ARBA00004734"/>
    </source>
</evidence>
<dbReference type="InterPro" id="IPR013539">
    <property type="entry name" value="PurB_C"/>
</dbReference>
<evidence type="ECO:0000313" key="17">
    <source>
        <dbReference type="Proteomes" id="UP000451565"/>
    </source>
</evidence>
<dbReference type="GO" id="GO:0044208">
    <property type="term" value="P:'de novo' AMP biosynthetic process"/>
    <property type="evidence" value="ECO:0007669"/>
    <property type="project" value="UniProtKB-UniPathway"/>
</dbReference>
<dbReference type="CDD" id="cd01598">
    <property type="entry name" value="PurB"/>
    <property type="match status" value="1"/>
</dbReference>
<dbReference type="PROSITE" id="PS00163">
    <property type="entry name" value="FUMARATE_LYASES"/>
    <property type="match status" value="1"/>
</dbReference>
<dbReference type="SUPFAM" id="SSF48557">
    <property type="entry name" value="L-aspartase-like"/>
    <property type="match status" value="1"/>
</dbReference>
<feature type="domain" description="Fumarate lyase N-terminal" evidence="14">
    <location>
        <begin position="14"/>
        <end position="312"/>
    </location>
</feature>
<dbReference type="EMBL" id="WINI01000006">
    <property type="protein sequence ID" value="MQR01367.1"/>
    <property type="molecule type" value="Genomic_DNA"/>
</dbReference>